<protein>
    <submittedName>
        <fullName evidence="6">7990_t:CDS:1</fullName>
    </submittedName>
</protein>
<keyword evidence="7" id="KW-1185">Reference proteome</keyword>
<proteinExistence type="predicted"/>
<feature type="domain" description="Attractin/MKLN-like beta-propeller" evidence="5">
    <location>
        <begin position="343"/>
        <end position="539"/>
    </location>
</feature>
<evidence type="ECO:0000256" key="4">
    <source>
        <dbReference type="SAM" id="Phobius"/>
    </source>
</evidence>
<dbReference type="EMBL" id="CAJVPS010004794">
    <property type="protein sequence ID" value="CAG8607999.1"/>
    <property type="molecule type" value="Genomic_DNA"/>
</dbReference>
<organism evidence="6 7">
    <name type="scientific">Ambispora leptoticha</name>
    <dbReference type="NCBI Taxonomy" id="144679"/>
    <lineage>
        <taxon>Eukaryota</taxon>
        <taxon>Fungi</taxon>
        <taxon>Fungi incertae sedis</taxon>
        <taxon>Mucoromycota</taxon>
        <taxon>Glomeromycotina</taxon>
        <taxon>Glomeromycetes</taxon>
        <taxon>Archaeosporales</taxon>
        <taxon>Ambisporaceae</taxon>
        <taxon>Ambispora</taxon>
    </lineage>
</organism>
<evidence type="ECO:0000256" key="1">
    <source>
        <dbReference type="ARBA" id="ARBA00022441"/>
    </source>
</evidence>
<keyword evidence="4" id="KW-0472">Membrane</keyword>
<keyword evidence="2" id="KW-0677">Repeat</keyword>
<feature type="region of interest" description="Disordered" evidence="3">
    <location>
        <begin position="316"/>
        <end position="337"/>
    </location>
</feature>
<evidence type="ECO:0000313" key="7">
    <source>
        <dbReference type="Proteomes" id="UP000789508"/>
    </source>
</evidence>
<dbReference type="SUPFAM" id="SSF117281">
    <property type="entry name" value="Kelch motif"/>
    <property type="match status" value="2"/>
</dbReference>
<comment type="caution">
    <text evidence="6">The sequence shown here is derived from an EMBL/GenBank/DDBJ whole genome shotgun (WGS) entry which is preliminary data.</text>
</comment>
<feature type="compositionally biased region" description="Low complexity" evidence="3">
    <location>
        <begin position="325"/>
        <end position="337"/>
    </location>
</feature>
<keyword evidence="4" id="KW-0812">Transmembrane</keyword>
<keyword evidence="4" id="KW-1133">Transmembrane helix</keyword>
<sequence>MISRFKKISSPSKLISSLLFFTIPLSLHVLLHPLSESSKLIHIKRSLSSTSQPPFIPASRYAHTATLVGKKLYFLGGITSPDGIFTNSSLPQAEFFSLDLSTTFDTTQNEQMPWENLMNPSVPAIAWGTAAAGGANNATIYLFGGVGSGDNTQDSLVYTFDTTIVSSNINNTHKKRELTLKRKERRKITPTPTSAKLLKKRDNTNSLTTVNQVWPFSLTMTTYECVFPTTSPLPPCGPGNGKPILGTSASAPASASTANSAPATGSASITDSVFLTSYPLPTSNSHNIKRLKLACAVDNQLRIYYLDGILPKNSTTSSATSGIPNNNNNTASTNDASNGFNGERIVSEFDVYDTLNNLWSTMTQMNGVYVPPMADYTATYVETFNSIIYIGGINETGEFNDMSKILVYSIDKNQFWFVPASNQGVSVPVAPRIGHSSVLAPNNQIIVYGGQTEKNQPATPELLILDVTAQTSFIWLQQAITNPRQASPFRHTATLVDRYMIVAFGRLTTSPDRANDKITLLDVESFSWVTSNQPDSPHSPVNVLTLTLLVAGVSLFFIVVGLCLFYKRRGYTFSSVENTENEVVSEMVQGSSSLNPVSEIEQESSSLNPASEIEIVQESKFINPVSEIEIIQESNFINSVPEIEIIQESNSINSVPEIEIVQEQNYINPEMIQHPEITSKSNTRRNFFHLPIKFSKKK</sequence>
<evidence type="ECO:0000259" key="5">
    <source>
        <dbReference type="Pfam" id="PF24981"/>
    </source>
</evidence>
<accession>A0A9N9CLI3</accession>
<dbReference type="InterPro" id="IPR056737">
    <property type="entry name" value="Beta-prop_ATRN-MKLN-like"/>
</dbReference>
<feature type="transmembrane region" description="Helical" evidence="4">
    <location>
        <begin position="543"/>
        <end position="566"/>
    </location>
</feature>
<dbReference type="PANTHER" id="PTHR46093:SF18">
    <property type="entry name" value="FIBRONECTIN TYPE-III DOMAIN-CONTAINING PROTEIN"/>
    <property type="match status" value="1"/>
</dbReference>
<dbReference type="AlphaFoldDB" id="A0A9N9CLI3"/>
<dbReference type="Pfam" id="PF24981">
    <property type="entry name" value="Beta-prop_ATRN-LZTR1"/>
    <property type="match status" value="1"/>
</dbReference>
<reference evidence="6" key="1">
    <citation type="submission" date="2021-06" db="EMBL/GenBank/DDBJ databases">
        <authorList>
            <person name="Kallberg Y."/>
            <person name="Tangrot J."/>
            <person name="Rosling A."/>
        </authorList>
    </citation>
    <scope>NUCLEOTIDE SEQUENCE</scope>
    <source>
        <strain evidence="6">FL130A</strain>
    </source>
</reference>
<dbReference type="InterPro" id="IPR015915">
    <property type="entry name" value="Kelch-typ_b-propeller"/>
</dbReference>
<dbReference type="OrthoDB" id="432528at2759"/>
<evidence type="ECO:0000313" key="6">
    <source>
        <dbReference type="EMBL" id="CAG8607999.1"/>
    </source>
</evidence>
<dbReference type="PANTHER" id="PTHR46093">
    <property type="entry name" value="ACYL-COA-BINDING DOMAIN-CONTAINING PROTEIN 5"/>
    <property type="match status" value="1"/>
</dbReference>
<dbReference type="Proteomes" id="UP000789508">
    <property type="component" value="Unassembled WGS sequence"/>
</dbReference>
<dbReference type="Gene3D" id="2.120.10.80">
    <property type="entry name" value="Kelch-type beta propeller"/>
    <property type="match status" value="2"/>
</dbReference>
<gene>
    <name evidence="6" type="ORF">ALEPTO_LOCUS8439</name>
</gene>
<name>A0A9N9CLI3_9GLOM</name>
<evidence type="ECO:0000256" key="2">
    <source>
        <dbReference type="ARBA" id="ARBA00022737"/>
    </source>
</evidence>
<keyword evidence="1" id="KW-0880">Kelch repeat</keyword>
<evidence type="ECO:0000256" key="3">
    <source>
        <dbReference type="SAM" id="MobiDB-lite"/>
    </source>
</evidence>